<sequence length="139" mass="14842">VRVMHPRPEQPSLFSGIPPTAAAVIGHLERVSLGATVIPLAGGDRQIALQLTHQLSQFGLLCLPQLSALFPALLLQTPRLDLVLQEGNPVPLRGRPLRLCPEAASQLLQLCLTPQDPVSLTLGKILAKLLGVEKECVGD</sequence>
<dbReference type="EMBL" id="GBEZ01002490">
    <property type="protein sequence ID" value="JAC82571.1"/>
    <property type="molecule type" value="Transcribed_RNA"/>
</dbReference>
<name>A0A061SIP1_9CHLO</name>
<protein>
    <submittedName>
        <fullName evidence="1">Uncharacterized protein</fullName>
    </submittedName>
</protein>
<organism evidence="1">
    <name type="scientific">Tetraselmis sp. GSL018</name>
    <dbReference type="NCBI Taxonomy" id="582737"/>
    <lineage>
        <taxon>Eukaryota</taxon>
        <taxon>Viridiplantae</taxon>
        <taxon>Chlorophyta</taxon>
        <taxon>core chlorophytes</taxon>
        <taxon>Chlorodendrophyceae</taxon>
        <taxon>Chlorodendrales</taxon>
        <taxon>Chlorodendraceae</taxon>
        <taxon>Tetraselmis</taxon>
    </lineage>
</organism>
<evidence type="ECO:0000313" key="1">
    <source>
        <dbReference type="EMBL" id="JAC82571.1"/>
    </source>
</evidence>
<proteinExistence type="predicted"/>
<reference evidence="1" key="1">
    <citation type="submission" date="2014-05" db="EMBL/GenBank/DDBJ databases">
        <title>The transcriptome of the halophilic microalga Tetraselmis sp. GSL018 isolated from the Great Salt Lake, Utah.</title>
        <authorList>
            <person name="Jinkerson R.E."/>
            <person name="D'Adamo S."/>
            <person name="Posewitz M.C."/>
        </authorList>
    </citation>
    <scope>NUCLEOTIDE SEQUENCE</scope>
    <source>
        <strain evidence="1">GSL018</strain>
    </source>
</reference>
<accession>A0A061SIP1</accession>
<gene>
    <name evidence="1" type="ORF">TSPGSL018_5431</name>
</gene>
<feature type="non-terminal residue" evidence="1">
    <location>
        <position position="1"/>
    </location>
</feature>
<feature type="non-terminal residue" evidence="1">
    <location>
        <position position="139"/>
    </location>
</feature>
<dbReference type="AlphaFoldDB" id="A0A061SIP1"/>